<keyword evidence="3" id="KW-1185">Reference proteome</keyword>
<feature type="region of interest" description="Disordered" evidence="1">
    <location>
        <begin position="1"/>
        <end position="43"/>
    </location>
</feature>
<dbReference type="STRING" id="1367422.A0A178ZKG5"/>
<reference evidence="2 3" key="1">
    <citation type="submission" date="2016-04" db="EMBL/GenBank/DDBJ databases">
        <title>Draft genome of Fonsecaea erecta CBS 125763.</title>
        <authorList>
            <person name="Weiss V.A."/>
            <person name="Vicente V.A."/>
            <person name="Raittz R.T."/>
            <person name="Moreno L.F."/>
            <person name="De Souza E.M."/>
            <person name="Pedrosa F.O."/>
            <person name="Steffens M.B."/>
            <person name="Faoro H."/>
            <person name="Tadra-Sfeir M.Z."/>
            <person name="Najafzadeh M.J."/>
            <person name="Felipe M.S."/>
            <person name="Teixeira M."/>
            <person name="Sun J."/>
            <person name="Xi L."/>
            <person name="Gomes R."/>
            <person name="De Azevedo C.M."/>
            <person name="Salgado C.G."/>
            <person name="Da Silva M.B."/>
            <person name="Nascimento M.F."/>
            <person name="Queiroz-Telles F."/>
            <person name="Attili D.S."/>
            <person name="Gorbushina A."/>
        </authorList>
    </citation>
    <scope>NUCLEOTIDE SEQUENCE [LARGE SCALE GENOMIC DNA]</scope>
    <source>
        <strain evidence="2 3">CBS 125763</strain>
    </source>
</reference>
<dbReference type="OrthoDB" id="5317787at2759"/>
<organism evidence="2 3">
    <name type="scientific">Fonsecaea erecta</name>
    <dbReference type="NCBI Taxonomy" id="1367422"/>
    <lineage>
        <taxon>Eukaryota</taxon>
        <taxon>Fungi</taxon>
        <taxon>Dikarya</taxon>
        <taxon>Ascomycota</taxon>
        <taxon>Pezizomycotina</taxon>
        <taxon>Eurotiomycetes</taxon>
        <taxon>Chaetothyriomycetidae</taxon>
        <taxon>Chaetothyriales</taxon>
        <taxon>Herpotrichiellaceae</taxon>
        <taxon>Fonsecaea</taxon>
    </lineage>
</organism>
<dbReference type="AlphaFoldDB" id="A0A178ZKG5"/>
<evidence type="ECO:0000313" key="3">
    <source>
        <dbReference type="Proteomes" id="UP000078343"/>
    </source>
</evidence>
<feature type="region of interest" description="Disordered" evidence="1">
    <location>
        <begin position="76"/>
        <end position="98"/>
    </location>
</feature>
<sequence length="394" mass="45123">MPRRTSGRIWSKGSATSQSSTSTRSDQSSHSSNSSHTQYTTLTSCSDTKPVVKHYHNYEEREIVDEPLDYLDEHEHDPRASTETYTSTIASETDSSRPPSLCPLMRHICYQPDAIATTPIEFGELFPSTRRILIQHDDTTPDGNLNLRIDTELTITKGHKLKLTLFHLRMYDLAERQFSLRRYQRQSGREVCNSKRKYLKPVVQKPSSSSSSPRRRSFTSTLAKLNLRTLKSKPRPKPAEEIPHEESDDDFSAFAAQVDVKATIPTDTIRLEFSNYAQVELERSKAGDSRYEFEYWGERYSWRRNMYRDDSELVFSFELIASSSGACIAHITPDKLSRRQSRQEAALGGWVPPCSLRLTEKDISNDLGDVIMATGLMTLVDDCIKRRWDEPHRS</sequence>
<protein>
    <submittedName>
        <fullName evidence="2">Uncharacterized protein</fullName>
    </submittedName>
</protein>
<dbReference type="Proteomes" id="UP000078343">
    <property type="component" value="Unassembled WGS sequence"/>
</dbReference>
<comment type="caution">
    <text evidence="2">The sequence shown here is derived from an EMBL/GenBank/DDBJ whole genome shotgun (WGS) entry which is preliminary data.</text>
</comment>
<feature type="compositionally biased region" description="Polar residues" evidence="1">
    <location>
        <begin position="81"/>
        <end position="98"/>
    </location>
</feature>
<feature type="compositionally biased region" description="Low complexity" evidence="1">
    <location>
        <begin position="11"/>
        <end position="41"/>
    </location>
</feature>
<proteinExistence type="predicted"/>
<dbReference type="GeneID" id="30009459"/>
<evidence type="ECO:0000256" key="1">
    <source>
        <dbReference type="SAM" id="MobiDB-lite"/>
    </source>
</evidence>
<name>A0A178ZKG5_9EURO</name>
<evidence type="ECO:0000313" key="2">
    <source>
        <dbReference type="EMBL" id="OAP60289.1"/>
    </source>
</evidence>
<dbReference type="EMBL" id="LVYI01000004">
    <property type="protein sequence ID" value="OAP60289.1"/>
    <property type="molecule type" value="Genomic_DNA"/>
</dbReference>
<gene>
    <name evidence="2" type="ORF">AYL99_05291</name>
</gene>
<dbReference type="RefSeq" id="XP_018693656.1">
    <property type="nucleotide sequence ID" value="XM_018836803.1"/>
</dbReference>
<accession>A0A178ZKG5</accession>